<dbReference type="PANTHER" id="PTHR21366:SF14">
    <property type="entry name" value="GLYOXALASE DOMAIN-CONTAINING PROTEIN 5"/>
    <property type="match status" value="1"/>
</dbReference>
<dbReference type="EMBL" id="CZAE01000036">
    <property type="protein sequence ID" value="CUQ28320.1"/>
    <property type="molecule type" value="Genomic_DNA"/>
</dbReference>
<evidence type="ECO:0000313" key="4">
    <source>
        <dbReference type="EMBL" id="UVQ74200.1"/>
    </source>
</evidence>
<organism evidence="3 5">
    <name type="scientific">Bacteroides faecis</name>
    <dbReference type="NCBI Taxonomy" id="674529"/>
    <lineage>
        <taxon>Bacteria</taxon>
        <taxon>Pseudomonadati</taxon>
        <taxon>Bacteroidota</taxon>
        <taxon>Bacteroidia</taxon>
        <taxon>Bacteroidales</taxon>
        <taxon>Bacteroidaceae</taxon>
        <taxon>Bacteroides</taxon>
    </lineage>
</organism>
<keyword evidence="1" id="KW-0479">Metal-binding</keyword>
<evidence type="ECO:0000313" key="6">
    <source>
        <dbReference type="Proteomes" id="UP001060104"/>
    </source>
</evidence>
<dbReference type="CDD" id="cd07253">
    <property type="entry name" value="GLOD5"/>
    <property type="match status" value="1"/>
</dbReference>
<dbReference type="InterPro" id="IPR029068">
    <property type="entry name" value="Glyas_Bleomycin-R_OHBP_Dase"/>
</dbReference>
<accession>A0A3E5G2S5</accession>
<dbReference type="Gene3D" id="3.10.180.10">
    <property type="entry name" value="2,3-Dihydroxybiphenyl 1,2-Dioxygenase, domain 1"/>
    <property type="match status" value="1"/>
</dbReference>
<dbReference type="Proteomes" id="UP000095606">
    <property type="component" value="Unassembled WGS sequence"/>
</dbReference>
<feature type="domain" description="VOC" evidence="2">
    <location>
        <begin position="5"/>
        <end position="124"/>
    </location>
</feature>
<dbReference type="AlphaFoldDB" id="A0A3E5G2S5"/>
<dbReference type="EMBL" id="CP103141">
    <property type="protein sequence ID" value="UVQ74200.1"/>
    <property type="molecule type" value="Genomic_DNA"/>
</dbReference>
<name>A0A3E5G2S5_9BACE</name>
<evidence type="ECO:0000259" key="2">
    <source>
        <dbReference type="PROSITE" id="PS51819"/>
    </source>
</evidence>
<dbReference type="GO" id="GO:0046872">
    <property type="term" value="F:metal ion binding"/>
    <property type="evidence" value="ECO:0007669"/>
    <property type="project" value="UniProtKB-KW"/>
</dbReference>
<evidence type="ECO:0000256" key="1">
    <source>
        <dbReference type="ARBA" id="ARBA00022723"/>
    </source>
</evidence>
<proteinExistence type="predicted"/>
<keyword evidence="6" id="KW-1185">Reference proteome</keyword>
<protein>
    <submittedName>
        <fullName evidence="4">VOC family protein</fullName>
    </submittedName>
    <submittedName>
        <fullName evidence="3">Virulence protein STM3117</fullName>
    </submittedName>
</protein>
<dbReference type="Proteomes" id="UP001060104">
    <property type="component" value="Chromosome"/>
</dbReference>
<dbReference type="GeneID" id="69591423"/>
<dbReference type="GO" id="GO:0004462">
    <property type="term" value="F:lactoylglutathione lyase activity"/>
    <property type="evidence" value="ECO:0007669"/>
    <property type="project" value="InterPro"/>
</dbReference>
<sequence>MKVKSIDHIVIPVSDIHQSLHFYTEILGMEADTSHQRFALKFGNQKINLHVGKAQFLPAAKCPTFGSTDICLLADGSIEDIKAEVTSKGIEIECGIVQRQGAQGAIRSIYFRDPDGNLIEVSTLI</sequence>
<dbReference type="PROSITE" id="PS00934">
    <property type="entry name" value="GLYOXALASE_I_1"/>
    <property type="match status" value="1"/>
</dbReference>
<dbReference type="PROSITE" id="PS51819">
    <property type="entry name" value="VOC"/>
    <property type="match status" value="1"/>
</dbReference>
<dbReference type="InterPro" id="IPR004360">
    <property type="entry name" value="Glyas_Fos-R_dOase_dom"/>
</dbReference>
<reference evidence="3 5" key="1">
    <citation type="submission" date="2015-09" db="EMBL/GenBank/DDBJ databases">
        <authorList>
            <consortium name="Pathogen Informatics"/>
        </authorList>
    </citation>
    <scope>NUCLEOTIDE SEQUENCE [LARGE SCALE GENOMIC DNA]</scope>
    <source>
        <strain evidence="3 5">2789STDY5834846</strain>
    </source>
</reference>
<dbReference type="Pfam" id="PF00903">
    <property type="entry name" value="Glyoxalase"/>
    <property type="match status" value="1"/>
</dbReference>
<gene>
    <name evidence="3" type="ORF">ERS852461_04831</name>
    <name evidence="4" type="ORF">NXY30_25045</name>
</gene>
<reference evidence="4" key="2">
    <citation type="submission" date="2022-08" db="EMBL/GenBank/DDBJ databases">
        <title>Genome Sequencing of Bacteroides fragilis Group Isolates with Nanopore Technology.</title>
        <authorList>
            <person name="Tisza M.J."/>
            <person name="Smith D."/>
            <person name="Dekker J.P."/>
        </authorList>
    </citation>
    <scope>NUCLEOTIDE SEQUENCE</scope>
    <source>
        <strain evidence="4">BFG-527</strain>
    </source>
</reference>
<dbReference type="PANTHER" id="PTHR21366">
    <property type="entry name" value="GLYOXALASE FAMILY PROTEIN"/>
    <property type="match status" value="1"/>
</dbReference>
<evidence type="ECO:0000313" key="3">
    <source>
        <dbReference type="EMBL" id="CUQ28320.1"/>
    </source>
</evidence>
<dbReference type="InterPro" id="IPR050383">
    <property type="entry name" value="GlyoxalaseI/FosfomycinResist"/>
</dbReference>
<dbReference type="RefSeq" id="WP_055271613.1">
    <property type="nucleotide sequence ID" value="NZ_CABMFH010000038.1"/>
</dbReference>
<evidence type="ECO:0000313" key="5">
    <source>
        <dbReference type="Proteomes" id="UP000095606"/>
    </source>
</evidence>
<dbReference type="SUPFAM" id="SSF54593">
    <property type="entry name" value="Glyoxalase/Bleomycin resistance protein/Dihydroxybiphenyl dioxygenase"/>
    <property type="match status" value="1"/>
</dbReference>
<accession>A0A174V8E5</accession>
<dbReference type="InterPro" id="IPR018146">
    <property type="entry name" value="Glyoxalase_1_CS"/>
</dbReference>
<dbReference type="InterPro" id="IPR037523">
    <property type="entry name" value="VOC_core"/>
</dbReference>